<organism evidence="2 3">
    <name type="scientific">Streptomyces sioyaensis</name>
    <dbReference type="NCBI Taxonomy" id="67364"/>
    <lineage>
        <taxon>Bacteria</taxon>
        <taxon>Bacillati</taxon>
        <taxon>Actinomycetota</taxon>
        <taxon>Actinomycetes</taxon>
        <taxon>Kitasatosporales</taxon>
        <taxon>Streptomycetaceae</taxon>
        <taxon>Streptomyces</taxon>
    </lineage>
</organism>
<feature type="transmembrane region" description="Helical" evidence="1">
    <location>
        <begin position="40"/>
        <end position="61"/>
    </location>
</feature>
<keyword evidence="1" id="KW-0472">Membrane</keyword>
<comment type="caution">
    <text evidence="2">The sequence shown here is derived from an EMBL/GenBank/DDBJ whole genome shotgun (WGS) entry which is preliminary data.</text>
</comment>
<dbReference type="RefSeq" id="WP_129248059.1">
    <property type="nucleotide sequence ID" value="NZ_JABZEL010000017.1"/>
</dbReference>
<dbReference type="AlphaFoldDB" id="A0A4Q1R412"/>
<dbReference type="EMBL" id="SDIF01000034">
    <property type="protein sequence ID" value="RXS66629.1"/>
    <property type="molecule type" value="Genomic_DNA"/>
</dbReference>
<reference evidence="2 3" key="1">
    <citation type="submission" date="2019-01" db="EMBL/GenBank/DDBJ databases">
        <title>Draft genome sequences of the type strain Streptomyces sioyaensis DSM 40032 and its novel strain, TM32, a thermotolerant antibiotics-producing actinobacterium.</title>
        <authorList>
            <person name="Nakaew N."/>
            <person name="Lumyong S."/>
            <person name="Sloan W.T."/>
            <person name="Sungthong R."/>
        </authorList>
    </citation>
    <scope>NUCLEOTIDE SEQUENCE [LARGE SCALE GENOMIC DNA]</scope>
    <source>
        <strain evidence="2 3">DSM 40032</strain>
    </source>
</reference>
<keyword evidence="3" id="KW-1185">Reference proteome</keyword>
<name>A0A4Q1R412_9ACTN</name>
<evidence type="ECO:0000256" key="1">
    <source>
        <dbReference type="SAM" id="Phobius"/>
    </source>
</evidence>
<feature type="transmembrane region" description="Helical" evidence="1">
    <location>
        <begin position="68"/>
        <end position="93"/>
    </location>
</feature>
<accession>A0A4Q1R412</accession>
<evidence type="ECO:0000313" key="2">
    <source>
        <dbReference type="EMBL" id="RXS66629.1"/>
    </source>
</evidence>
<sequence>MNEFLLRFALKTDGVVSGLVAVLSLLGARSLDGMLGLPAWLHWGQGAFLAVYAAALWYAATRQTVIRWVAVGAVVLNAVWAVGCVALLTAGWFEITTLGIGYVGFIGVAVVVFGSLQVAGLRRAG</sequence>
<evidence type="ECO:0000313" key="3">
    <source>
        <dbReference type="Proteomes" id="UP000289482"/>
    </source>
</evidence>
<dbReference type="GeneID" id="95779208"/>
<gene>
    <name evidence="2" type="ORF">EST54_14655</name>
</gene>
<feature type="transmembrane region" description="Helical" evidence="1">
    <location>
        <begin position="99"/>
        <end position="121"/>
    </location>
</feature>
<keyword evidence="1" id="KW-0812">Transmembrane</keyword>
<keyword evidence="1" id="KW-1133">Transmembrane helix</keyword>
<dbReference type="Proteomes" id="UP000289482">
    <property type="component" value="Unassembled WGS sequence"/>
</dbReference>
<proteinExistence type="predicted"/>
<protein>
    <submittedName>
        <fullName evidence="2">Uncharacterized protein</fullName>
    </submittedName>
</protein>